<dbReference type="PROSITE" id="PS51900">
    <property type="entry name" value="CB"/>
    <property type="match status" value="1"/>
</dbReference>
<sequence length="380" mass="41816">MHGFTERGTRRRYTVKGDTEAQARTRMRKRMGEVLDGGGAAASSKTTVKQWAEEWLDIVERELRPQPFTSARSAVRRWIVPTIGHKRLSDLAPADVRKVANAQRSAGLKPSSQRRTHSVLITMLKAARADGYAVPSIVVEVKAPAAGPSDRSDLPLDLAVEILGVAAEIPQGSRWVAALLQGLRQAEALGLTWDEVDLERGLLTISWQLQPLPYRFPRDRSSGFRVPDGYEARQVKGRWHLVRPKTRAGWRVIPLVPWMVTSLKAWREIAPESEHGLVWPTLDGGPCDPKLDDVEWYALQETVAAQRGADVQHPAGRPFTIHEARHTTATLLLEAGVDPAVIIAILGHSSMLSTKGYLHVKTAPLAAAMAAVAERLQLAA</sequence>
<protein>
    <submittedName>
        <fullName evidence="9">Mobile element protein</fullName>
    </submittedName>
</protein>
<dbReference type="CDD" id="cd01189">
    <property type="entry name" value="INT_ICEBs1_C_like"/>
    <property type="match status" value="1"/>
</dbReference>
<dbReference type="eggNOG" id="COG0582">
    <property type="taxonomic scope" value="Bacteria"/>
</dbReference>
<dbReference type="Gene3D" id="1.10.443.10">
    <property type="entry name" value="Intergrase catalytic core"/>
    <property type="match status" value="1"/>
</dbReference>
<feature type="domain" description="Tyr recombinase" evidence="7">
    <location>
        <begin position="149"/>
        <end position="370"/>
    </location>
</feature>
<evidence type="ECO:0000256" key="5">
    <source>
        <dbReference type="PROSITE-ProRule" id="PRU01248"/>
    </source>
</evidence>
<feature type="region of interest" description="Disordered" evidence="6">
    <location>
        <begin position="1"/>
        <end position="23"/>
    </location>
</feature>
<dbReference type="PANTHER" id="PTHR30629">
    <property type="entry name" value="PROPHAGE INTEGRASE"/>
    <property type="match status" value="1"/>
</dbReference>
<keyword evidence="3 5" id="KW-0238">DNA-binding</keyword>
<keyword evidence="2" id="KW-0229">DNA integration</keyword>
<dbReference type="EMBL" id="CP009896">
    <property type="protein sequence ID" value="AIY15800.2"/>
    <property type="molecule type" value="Genomic_DNA"/>
</dbReference>
<dbReference type="KEGG" id="psim:KR76_01705"/>
<dbReference type="Proteomes" id="UP000030300">
    <property type="component" value="Chromosome"/>
</dbReference>
<evidence type="ECO:0000313" key="9">
    <source>
        <dbReference type="EMBL" id="AIY15800.2"/>
    </source>
</evidence>
<dbReference type="GO" id="GO:0006310">
    <property type="term" value="P:DNA recombination"/>
    <property type="evidence" value="ECO:0007669"/>
    <property type="project" value="UniProtKB-KW"/>
</dbReference>
<gene>
    <name evidence="9" type="ORF">KR76_01705</name>
</gene>
<evidence type="ECO:0000256" key="2">
    <source>
        <dbReference type="ARBA" id="ARBA00022908"/>
    </source>
</evidence>
<comment type="similarity">
    <text evidence="1">Belongs to the 'phage' integrase family.</text>
</comment>
<evidence type="ECO:0000256" key="1">
    <source>
        <dbReference type="ARBA" id="ARBA00008857"/>
    </source>
</evidence>
<dbReference type="InterPro" id="IPR010998">
    <property type="entry name" value="Integrase_recombinase_N"/>
</dbReference>
<evidence type="ECO:0000259" key="7">
    <source>
        <dbReference type="PROSITE" id="PS51898"/>
    </source>
</evidence>
<feature type="domain" description="Core-binding (CB)" evidence="8">
    <location>
        <begin position="46"/>
        <end position="128"/>
    </location>
</feature>
<dbReference type="SUPFAM" id="SSF56349">
    <property type="entry name" value="DNA breaking-rejoining enzymes"/>
    <property type="match status" value="1"/>
</dbReference>
<dbReference type="Pfam" id="PF14659">
    <property type="entry name" value="Phage_int_SAM_3"/>
    <property type="match status" value="1"/>
</dbReference>
<dbReference type="GO" id="GO:0003677">
    <property type="term" value="F:DNA binding"/>
    <property type="evidence" value="ECO:0007669"/>
    <property type="project" value="UniProtKB-UniRule"/>
</dbReference>
<dbReference type="InterPro" id="IPR013762">
    <property type="entry name" value="Integrase-like_cat_sf"/>
</dbReference>
<proteinExistence type="inferred from homology"/>
<dbReference type="InterPro" id="IPR050808">
    <property type="entry name" value="Phage_Integrase"/>
</dbReference>
<dbReference type="PANTHER" id="PTHR30629:SF2">
    <property type="entry name" value="PROPHAGE INTEGRASE INTS-RELATED"/>
    <property type="match status" value="1"/>
</dbReference>
<name>A0A0A1DK99_NOCSI</name>
<dbReference type="AlphaFoldDB" id="A0A0A1DK99"/>
<dbReference type="InterPro" id="IPR004107">
    <property type="entry name" value="Integrase_SAM-like_N"/>
</dbReference>
<evidence type="ECO:0000313" key="10">
    <source>
        <dbReference type="Proteomes" id="UP000030300"/>
    </source>
</evidence>
<dbReference type="Pfam" id="PF00589">
    <property type="entry name" value="Phage_integrase"/>
    <property type="match status" value="1"/>
</dbReference>
<organism evidence="9 10">
    <name type="scientific">Nocardioides simplex</name>
    <name type="common">Arthrobacter simplex</name>
    <dbReference type="NCBI Taxonomy" id="2045"/>
    <lineage>
        <taxon>Bacteria</taxon>
        <taxon>Bacillati</taxon>
        <taxon>Actinomycetota</taxon>
        <taxon>Actinomycetes</taxon>
        <taxon>Propionibacteriales</taxon>
        <taxon>Nocardioidaceae</taxon>
        <taxon>Pimelobacter</taxon>
    </lineage>
</organism>
<dbReference type="InterPro" id="IPR011010">
    <property type="entry name" value="DNA_brk_join_enz"/>
</dbReference>
<evidence type="ECO:0000259" key="8">
    <source>
        <dbReference type="PROSITE" id="PS51900"/>
    </source>
</evidence>
<dbReference type="PROSITE" id="PS51898">
    <property type="entry name" value="TYR_RECOMBINASE"/>
    <property type="match status" value="1"/>
</dbReference>
<dbReference type="InterPro" id="IPR002104">
    <property type="entry name" value="Integrase_catalytic"/>
</dbReference>
<evidence type="ECO:0000256" key="3">
    <source>
        <dbReference type="ARBA" id="ARBA00023125"/>
    </source>
</evidence>
<dbReference type="GO" id="GO:0015074">
    <property type="term" value="P:DNA integration"/>
    <property type="evidence" value="ECO:0007669"/>
    <property type="project" value="UniProtKB-KW"/>
</dbReference>
<evidence type="ECO:0000256" key="6">
    <source>
        <dbReference type="SAM" id="MobiDB-lite"/>
    </source>
</evidence>
<dbReference type="HOGENOM" id="CLU_027562_17_1_11"/>
<evidence type="ECO:0000256" key="4">
    <source>
        <dbReference type="ARBA" id="ARBA00023172"/>
    </source>
</evidence>
<dbReference type="Gene3D" id="1.10.150.130">
    <property type="match status" value="1"/>
</dbReference>
<keyword evidence="10" id="KW-1185">Reference proteome</keyword>
<reference evidence="9 10" key="1">
    <citation type="journal article" date="2015" name="Genome Announc.">
        <title>Complete Genome Sequence of Steroid-Transforming Nocardioides simplex VKM Ac-2033D.</title>
        <authorList>
            <person name="Shtratnikova V.Y."/>
            <person name="Schelkunov M.I."/>
            <person name="Pekov Y.A."/>
            <person name="Fokina V.V."/>
            <person name="Logacheva M.D."/>
            <person name="Sokolov S.L."/>
            <person name="Bragin E.Y."/>
            <person name="Ashapkin V.V."/>
            <person name="Donova M.V."/>
        </authorList>
    </citation>
    <scope>NUCLEOTIDE SEQUENCE [LARGE SCALE GENOMIC DNA]</scope>
    <source>
        <strain evidence="9 10">VKM Ac-2033D</strain>
    </source>
</reference>
<accession>A0A0A1DK99</accession>
<dbReference type="STRING" id="2045.KR76_01705"/>
<keyword evidence="4" id="KW-0233">DNA recombination</keyword>
<dbReference type="InterPro" id="IPR044068">
    <property type="entry name" value="CB"/>
</dbReference>